<gene>
    <name evidence="1" type="ORF">Gotri_001806</name>
</gene>
<dbReference type="Proteomes" id="UP000593568">
    <property type="component" value="Unassembled WGS sequence"/>
</dbReference>
<protein>
    <submittedName>
        <fullName evidence="1">Uncharacterized protein</fullName>
    </submittedName>
</protein>
<sequence>MFFLSSYATRMVSCPRNYFCRLNLCCLFPAGILMP</sequence>
<accession>A0A7J9FGX7</accession>
<organism evidence="1 2">
    <name type="scientific">Gossypium trilobum</name>
    <dbReference type="NCBI Taxonomy" id="34281"/>
    <lineage>
        <taxon>Eukaryota</taxon>
        <taxon>Viridiplantae</taxon>
        <taxon>Streptophyta</taxon>
        <taxon>Embryophyta</taxon>
        <taxon>Tracheophyta</taxon>
        <taxon>Spermatophyta</taxon>
        <taxon>Magnoliopsida</taxon>
        <taxon>eudicotyledons</taxon>
        <taxon>Gunneridae</taxon>
        <taxon>Pentapetalae</taxon>
        <taxon>rosids</taxon>
        <taxon>malvids</taxon>
        <taxon>Malvales</taxon>
        <taxon>Malvaceae</taxon>
        <taxon>Malvoideae</taxon>
        <taxon>Gossypium</taxon>
    </lineage>
</organism>
<dbReference type="EMBL" id="JABEZW010000013">
    <property type="protein sequence ID" value="MBA0784214.1"/>
    <property type="molecule type" value="Genomic_DNA"/>
</dbReference>
<evidence type="ECO:0000313" key="1">
    <source>
        <dbReference type="EMBL" id="MBA0784214.1"/>
    </source>
</evidence>
<dbReference type="AlphaFoldDB" id="A0A7J9FGX7"/>
<comment type="caution">
    <text evidence="1">The sequence shown here is derived from an EMBL/GenBank/DDBJ whole genome shotgun (WGS) entry which is preliminary data.</text>
</comment>
<name>A0A7J9FGX7_9ROSI</name>
<keyword evidence="2" id="KW-1185">Reference proteome</keyword>
<reference evidence="1 2" key="1">
    <citation type="journal article" date="2019" name="Genome Biol. Evol.">
        <title>Insights into the evolution of the New World diploid cottons (Gossypium, subgenus Houzingenia) based on genome sequencing.</title>
        <authorList>
            <person name="Grover C.E."/>
            <person name="Arick M.A. 2nd"/>
            <person name="Thrash A."/>
            <person name="Conover J.L."/>
            <person name="Sanders W.S."/>
            <person name="Peterson D.G."/>
            <person name="Frelichowski J.E."/>
            <person name="Scheffler J.A."/>
            <person name="Scheffler B.E."/>
            <person name="Wendel J.F."/>
        </authorList>
    </citation>
    <scope>NUCLEOTIDE SEQUENCE [LARGE SCALE GENOMIC DNA]</scope>
    <source>
        <strain evidence="1">8</strain>
        <tissue evidence="1">Leaf</tissue>
    </source>
</reference>
<proteinExistence type="predicted"/>
<evidence type="ECO:0000313" key="2">
    <source>
        <dbReference type="Proteomes" id="UP000593568"/>
    </source>
</evidence>